<keyword evidence="2" id="KW-1133">Transmembrane helix</keyword>
<feature type="transmembrane region" description="Helical" evidence="2">
    <location>
        <begin position="135"/>
        <end position="154"/>
    </location>
</feature>
<evidence type="ECO:0000259" key="3">
    <source>
        <dbReference type="Pfam" id="PF10081"/>
    </source>
</evidence>
<dbReference type="InterPro" id="IPR027788">
    <property type="entry name" value="Alpha/beta-hydrolase_N_dom"/>
</dbReference>
<protein>
    <recommendedName>
        <fullName evidence="7">Transmembrane protein</fullName>
    </recommendedName>
</protein>
<dbReference type="RefSeq" id="WP_072814699.1">
    <property type="nucleotide sequence ID" value="NZ_JAHWLX010000041.1"/>
</dbReference>
<evidence type="ECO:0000313" key="5">
    <source>
        <dbReference type="EMBL" id="MDV2475713.1"/>
    </source>
</evidence>
<feature type="domain" description="Alpha/beta-hydrolase N-terminal" evidence="4">
    <location>
        <begin position="41"/>
        <end position="254"/>
    </location>
</feature>
<dbReference type="EMBL" id="WBMO01000001">
    <property type="protein sequence ID" value="MDV2475713.1"/>
    <property type="molecule type" value="Genomic_DNA"/>
</dbReference>
<evidence type="ECO:0000256" key="1">
    <source>
        <dbReference type="SAM" id="MobiDB-lite"/>
    </source>
</evidence>
<dbReference type="InterPro" id="IPR027787">
    <property type="entry name" value="Alpha/beta-hydrolase_catalytic"/>
</dbReference>
<keyword evidence="2" id="KW-0472">Membrane</keyword>
<keyword evidence="2" id="KW-0812">Transmembrane</keyword>
<feature type="transmembrane region" description="Helical" evidence="2">
    <location>
        <begin position="20"/>
        <end position="39"/>
    </location>
</feature>
<feature type="domain" description="Alpha/beta-hydrolase catalytic" evidence="3">
    <location>
        <begin position="272"/>
        <end position="559"/>
    </location>
</feature>
<sequence>MNALRTPDAPDIEDTRAHPVTVLGLDFVGLVVALLFFAWSLSPSLIPRDWLYQGLISGITAVTGYGIGVLIAYPARRWIVPHLTWWRRRHTVRQIAQAVAALLVVALVVGALLVAADRQNEIEALMGLDATSSFAYLRTGLVVAAVFTVVLLIARGLRHLADAFARFLGARLHIPVPVAHVVAPVLLAVLVVVFVNQVLLAGSSKAANLVFSGDNNSTDPGDAQPTESERSGSPMSAAAWDTLGRQGRSFVDGGSRAAELTAFSGAPAREPIRVYAGLESAPDTAAQVDLVLDELDRTGAWDRQVLVVSATTGTGWVNPVAADSIELMYNGDTAIAAIQYSYLPSWISFLTDGSAAASAGKALIDGVQERWSQLPQDARPRLLVYGESLGSQSAEAAFDDIADLRSSVDGALFVGPPNSNTLWRSLVDNRDPGSPEVLPTYNDGLEVRFAENAQNLEPNGRPWLEPRVVYLQHASDPVVWWGPDLLFTRPDWLSEPPGSDRVPSMRWYPIVTFWQVAGDVMRGTSPPVGHGHNYEDLIPYGWAAIAAPDGWTDADTARVAAAIEDTVPAG</sequence>
<feature type="transmembrane region" description="Helical" evidence="2">
    <location>
        <begin position="174"/>
        <end position="195"/>
    </location>
</feature>
<feature type="region of interest" description="Disordered" evidence="1">
    <location>
        <begin position="211"/>
        <end position="235"/>
    </location>
</feature>
<organism evidence="5 6">
    <name type="scientific">Rhodococcus zopfii</name>
    <dbReference type="NCBI Taxonomy" id="43772"/>
    <lineage>
        <taxon>Bacteria</taxon>
        <taxon>Bacillati</taxon>
        <taxon>Actinomycetota</taxon>
        <taxon>Actinomycetes</taxon>
        <taxon>Mycobacteriales</taxon>
        <taxon>Nocardiaceae</taxon>
        <taxon>Rhodococcus</taxon>
    </lineage>
</organism>
<evidence type="ECO:0000256" key="2">
    <source>
        <dbReference type="SAM" id="Phobius"/>
    </source>
</evidence>
<keyword evidence="6" id="KW-1185">Reference proteome</keyword>
<accession>A0ABU3WP39</accession>
<dbReference type="PIRSF" id="PIRSF007542">
    <property type="entry name" value="UCP007542"/>
    <property type="match status" value="1"/>
</dbReference>
<evidence type="ECO:0008006" key="7">
    <source>
        <dbReference type="Google" id="ProtNLM"/>
    </source>
</evidence>
<feature type="transmembrane region" description="Helical" evidence="2">
    <location>
        <begin position="95"/>
        <end position="115"/>
    </location>
</feature>
<dbReference type="InterPro" id="IPR012037">
    <property type="entry name" value="Alpha/beta-hydrolase_fam"/>
</dbReference>
<evidence type="ECO:0000313" key="6">
    <source>
        <dbReference type="Proteomes" id="UP001275440"/>
    </source>
</evidence>
<proteinExistence type="predicted"/>
<dbReference type="Pfam" id="PF10081">
    <property type="entry name" value="Abhydrolase_9"/>
    <property type="match status" value="1"/>
</dbReference>
<reference evidence="5 6" key="1">
    <citation type="submission" date="2019-10" db="EMBL/GenBank/DDBJ databases">
        <title>Draft Genome Assembly of Rhodococcus zopfii DSM44189.</title>
        <authorList>
            <person name="Sutton J.M."/>
            <person name="Akob D.M."/>
            <person name="Bushman T.J."/>
        </authorList>
    </citation>
    <scope>NUCLEOTIDE SEQUENCE [LARGE SCALE GENOMIC DNA]</scope>
    <source>
        <strain evidence="5 6">DSM 44189</strain>
    </source>
</reference>
<evidence type="ECO:0000259" key="4">
    <source>
        <dbReference type="Pfam" id="PF15420"/>
    </source>
</evidence>
<comment type="caution">
    <text evidence="5">The sequence shown here is derived from an EMBL/GenBank/DDBJ whole genome shotgun (WGS) entry which is preliminary data.</text>
</comment>
<feature type="transmembrane region" description="Helical" evidence="2">
    <location>
        <begin position="51"/>
        <end position="74"/>
    </location>
</feature>
<name>A0ABU3WP39_9NOCA</name>
<dbReference type="Pfam" id="PF15420">
    <property type="entry name" value="Abhydrolase_9_N"/>
    <property type="match status" value="1"/>
</dbReference>
<dbReference type="Proteomes" id="UP001275440">
    <property type="component" value="Unassembled WGS sequence"/>
</dbReference>
<gene>
    <name evidence="5" type="ORF">F8M49_10590</name>
</gene>